<evidence type="ECO:0000313" key="1">
    <source>
        <dbReference type="EMBL" id="TGJ78363.1"/>
    </source>
</evidence>
<dbReference type="Pfam" id="PF13637">
    <property type="entry name" value="Ank_4"/>
    <property type="match status" value="1"/>
</dbReference>
<dbReference type="SMART" id="SM00248">
    <property type="entry name" value="ANK"/>
    <property type="match status" value="12"/>
</dbReference>
<gene>
    <name evidence="1" type="ORF">E0Z10_g10401</name>
</gene>
<dbReference type="SUPFAM" id="SSF140860">
    <property type="entry name" value="Pseudo ankyrin repeat-like"/>
    <property type="match status" value="1"/>
</dbReference>
<name>A0A4Z0YHZ2_9PEZI</name>
<dbReference type="EMBL" id="SKBN01000402">
    <property type="protein sequence ID" value="TGJ78363.1"/>
    <property type="molecule type" value="Genomic_DNA"/>
</dbReference>
<dbReference type="InterPro" id="IPR051616">
    <property type="entry name" value="Cul2-RING_E3_ligase_SR"/>
</dbReference>
<dbReference type="STRING" id="37992.A0A4Z0YHZ2"/>
<dbReference type="PANTHER" id="PTHR46224:SF64">
    <property type="entry name" value="IQ MOTIF AND ANKYRIN REPEAT DOMAIN-CONTAINING PROTEIN 1"/>
    <property type="match status" value="1"/>
</dbReference>
<dbReference type="InterPro" id="IPR002110">
    <property type="entry name" value="Ankyrin_rpt"/>
</dbReference>
<dbReference type="Gene3D" id="1.25.40.20">
    <property type="entry name" value="Ankyrin repeat-containing domain"/>
    <property type="match status" value="4"/>
</dbReference>
<dbReference type="InterPro" id="IPR036770">
    <property type="entry name" value="Ankyrin_rpt-contain_sf"/>
</dbReference>
<dbReference type="Proteomes" id="UP000297716">
    <property type="component" value="Unassembled WGS sequence"/>
</dbReference>
<comment type="caution">
    <text evidence="1">The sequence shown here is derived from an EMBL/GenBank/DDBJ whole genome shotgun (WGS) entry which is preliminary data.</text>
</comment>
<evidence type="ECO:0000313" key="2">
    <source>
        <dbReference type="Proteomes" id="UP000297716"/>
    </source>
</evidence>
<accession>A0A4Z0YHZ2</accession>
<dbReference type="PANTHER" id="PTHR46224">
    <property type="entry name" value="ANKYRIN REPEAT FAMILY PROTEIN"/>
    <property type="match status" value="1"/>
</dbReference>
<sequence>MELNAESGPATPLGSIKTSIYDHRVAVFLRKVDLSPPELIPRLAELPALDFQSSDPSSGDTARGLLVQQRISEPGYRQPETQKRRIVWSKERKEAKYNEDKWVFNKNEAAKAFDTLLSRAPLAASGVAQALLSHASVTCLDELWCHLHDPKLEKRMKSRFRRSRSSVVPEIPWLDDVTRSGNTEYIRLMCQVGLGQEALDRALSVALSMCSMDAIWVLLSFGAVASACQDAIRERVKLNDLALVRLLLSAPHAMSVEAWRYCMEPQIESLQASEKQSRDILLLCLAHRPMVASGTLLLKALQSQNSQATAMILAYVVLDEDFFKVRQPACDLACLVQNDDRRHKVFAILAEAGFLADDPILRGELMRDVKSRHFPLIQLLADFGISLDIEPHNAMSWAVSQMDLDVLMLLKNGTFSSPISLALDFVPDSASESDMLQLVTVLAPRGLAGAPLHKHLVRAVQNYHIQLVEMLLSYKASIEYEECSSVCMALRNEYFDILNFLLQSECSPKSLSATIPTAMALQPRPVRLKAMKALLKKGIMKKSLGVPLQMLVCEQEDVDSELIQLLLDHKAPIDEVGNDTNNAILVATQRGNLSVLKMLCDAEPQIETLSRAAPIAFSVINTCGYDVALDLIRLLLQRGAAGVPIHQTLLTAAEQDYRLDFVRVLIENGADANYATGSSFAVALKTGSFELLEMLCMGCPPSRTTTETVLFTAIDPQYYSLQALDLFLGSMSSPATALNASWASEKFRRNPNIISIVPCLLRHGLGVDLQNGAILCLAVRENNPILLSRILSAHPSIVSLTAAFRAAIGIQPRSVELEMMRLLLEAADSAEIGQSESLLQQTHAALADDFEGLQLILRHKASVDFDDGRAVQVAAAAGSIEILSLLLLSKPLSSTVNKACLAAAASSTISRNQRERAFHLLLFGNFSASVEDLSKVLADSVSKLPDCTQLPEYILARGVEVQFGTLKMALGSASRDLFIVLASSTQRSEIIVSMFRHVRAITMTPDRRYWIYQYLLGRGIPSDDVSEALLDSLGSNNPGNLPLLKLLLQHGAAVGYQNCAAISLALGANSLEAIKLLNQYVVDDNMAGVAFELARKVGSIHPHVRIGAYRCFLQWNISTSSVYSALVENFNNGSSDISVVKLLVVNGADPNEDDAHCFLLASKMGLEPEFRALSKYAKLGTVLRALLKHFQEEWQVVWWLNMCLEEQSYQARIDQDDLLFECMSRFPRGVALLELLLDSGGSASAQTTYCLCPGWKPELCTAMIWALFSKPRIENDVLLALLRLGGNAVLQLYSTPVTKVSAAFGCLLDKTRTPILEALLDMDRDEIMNSEISGVSLAYLGAYPNVSGVKLDFPDKVSLPIASLFLGNVDAFRLMKCEETPDNGMLHTAAFLALPKFVDFLLETHDPNHKSEEFSSMIPLAVVCTSKPHPWCKIANSEADWYTRQKETMCLLAPGTNLRWKARGKTVLHFALENGVGATKAMIEALDIRHDLERDEKYLYMDRDGVEYSPDQWIIRLLDVSPREKEALIQCLTECHMASRYFRRIGPDAGEQPKGFQGLPPAYAELWHPPGEQFAIDH</sequence>
<reference evidence="1 2" key="1">
    <citation type="submission" date="2019-03" db="EMBL/GenBank/DDBJ databases">
        <title>Draft genome sequence of Xylaria hypoxylon DSM 108379, a ubiquitous saprotrophic-parasitic fungi on hardwood.</title>
        <authorList>
            <person name="Buettner E."/>
            <person name="Leonhardt S."/>
            <person name="Gebauer A.M."/>
            <person name="Liers C."/>
            <person name="Hofrichter M."/>
            <person name="Kellner H."/>
        </authorList>
    </citation>
    <scope>NUCLEOTIDE SEQUENCE [LARGE SCALE GENOMIC DNA]</scope>
    <source>
        <strain evidence="1 2">DSM 108379</strain>
    </source>
</reference>
<keyword evidence="2" id="KW-1185">Reference proteome</keyword>
<dbReference type="SUPFAM" id="SSF48403">
    <property type="entry name" value="Ankyrin repeat"/>
    <property type="match status" value="2"/>
</dbReference>
<proteinExistence type="predicted"/>
<protein>
    <submittedName>
        <fullName evidence="1">Uncharacterized protein</fullName>
    </submittedName>
</protein>
<organism evidence="1 2">
    <name type="scientific">Xylaria hypoxylon</name>
    <dbReference type="NCBI Taxonomy" id="37992"/>
    <lineage>
        <taxon>Eukaryota</taxon>
        <taxon>Fungi</taxon>
        <taxon>Dikarya</taxon>
        <taxon>Ascomycota</taxon>
        <taxon>Pezizomycotina</taxon>
        <taxon>Sordariomycetes</taxon>
        <taxon>Xylariomycetidae</taxon>
        <taxon>Xylariales</taxon>
        <taxon>Xylariaceae</taxon>
        <taxon>Xylaria</taxon>
    </lineage>
</organism>
<dbReference type="OrthoDB" id="3182339at2759"/>